<dbReference type="InterPro" id="IPR019587">
    <property type="entry name" value="Polyketide_cyclase/dehydratase"/>
</dbReference>
<evidence type="ECO:0000313" key="3">
    <source>
        <dbReference type="Proteomes" id="UP001497444"/>
    </source>
</evidence>
<organism evidence="2 3">
    <name type="scientific">Sphagnum jensenii</name>
    <dbReference type="NCBI Taxonomy" id="128206"/>
    <lineage>
        <taxon>Eukaryota</taxon>
        <taxon>Viridiplantae</taxon>
        <taxon>Streptophyta</taxon>
        <taxon>Embryophyta</taxon>
        <taxon>Bryophyta</taxon>
        <taxon>Sphagnophytina</taxon>
        <taxon>Sphagnopsida</taxon>
        <taxon>Sphagnales</taxon>
        <taxon>Sphagnaceae</taxon>
        <taxon>Sphagnum</taxon>
    </lineage>
</organism>
<dbReference type="CDD" id="cd07821">
    <property type="entry name" value="PYR_PYL_RCAR_like"/>
    <property type="match status" value="1"/>
</dbReference>
<dbReference type="PANTHER" id="PTHR33789:SF5">
    <property type="entry name" value="BET V I_MAJOR LATEX PROTEIN DOMAIN-CONTAINING PROTEIN"/>
    <property type="match status" value="1"/>
</dbReference>
<dbReference type="EMBL" id="OZ020096">
    <property type="protein sequence ID" value="CAK9255916.1"/>
    <property type="molecule type" value="Genomic_DNA"/>
</dbReference>
<dbReference type="InterPro" id="IPR053249">
    <property type="entry name" value="LFS"/>
</dbReference>
<evidence type="ECO:0000256" key="1">
    <source>
        <dbReference type="SAM" id="MobiDB-lite"/>
    </source>
</evidence>
<feature type="region of interest" description="Disordered" evidence="1">
    <location>
        <begin position="1"/>
        <end position="76"/>
    </location>
</feature>
<accession>A0ABP0VPR7</accession>
<sequence length="234" mass="26077">MGSLSMTENCSETEEKGSEHGENSWSEITVEKGNDNTGENGSEITAEKGDDNTGENWRECAEKGDEAAEEDDDTGENWSGIVERTISAPVSKVWDIASNFWEFPNLLTIEPVEGESRVAGCIRKVSNLPGRTDTEECQWATQKLAAINTEQHVFSYEFVESNTGLQPGYYSTFQAKEVDQEKTSVRWAFRFGPTQEGAEHLVPFIMSGTDMYIQELEKLANNSHELEEEEVVAA</sequence>
<feature type="compositionally biased region" description="Basic and acidic residues" evidence="1">
    <location>
        <begin position="13"/>
        <end position="22"/>
    </location>
</feature>
<gene>
    <name evidence="2" type="ORF">CSSPJE1EN1_LOCUS1394</name>
</gene>
<dbReference type="SUPFAM" id="SSF55961">
    <property type="entry name" value="Bet v1-like"/>
    <property type="match status" value="1"/>
</dbReference>
<dbReference type="Pfam" id="PF10604">
    <property type="entry name" value="Polyketide_cyc2"/>
    <property type="match status" value="1"/>
</dbReference>
<protein>
    <recommendedName>
        <fullName evidence="4">Lachrymatory factor synthase</fullName>
    </recommendedName>
</protein>
<dbReference type="Gene3D" id="3.30.530.20">
    <property type="match status" value="1"/>
</dbReference>
<reference evidence="2 3" key="1">
    <citation type="submission" date="2024-02" db="EMBL/GenBank/DDBJ databases">
        <authorList>
            <consortium name="ELIXIR-Norway"/>
            <consortium name="Elixir Norway"/>
        </authorList>
    </citation>
    <scope>NUCLEOTIDE SEQUENCE [LARGE SCALE GENOMIC DNA]</scope>
</reference>
<name>A0ABP0VPR7_9BRYO</name>
<evidence type="ECO:0000313" key="2">
    <source>
        <dbReference type="EMBL" id="CAK9255916.1"/>
    </source>
</evidence>
<evidence type="ECO:0008006" key="4">
    <source>
        <dbReference type="Google" id="ProtNLM"/>
    </source>
</evidence>
<feature type="compositionally biased region" description="Polar residues" evidence="1">
    <location>
        <begin position="1"/>
        <end position="10"/>
    </location>
</feature>
<keyword evidence="3" id="KW-1185">Reference proteome</keyword>
<dbReference type="InterPro" id="IPR023393">
    <property type="entry name" value="START-like_dom_sf"/>
</dbReference>
<dbReference type="Proteomes" id="UP001497444">
    <property type="component" value="Chromosome 1"/>
</dbReference>
<proteinExistence type="predicted"/>
<dbReference type="PANTHER" id="PTHR33789">
    <property type="entry name" value="LACHRYMATORY-FACTOR SYNTHASE"/>
    <property type="match status" value="1"/>
</dbReference>
<feature type="compositionally biased region" description="Basic and acidic residues" evidence="1">
    <location>
        <begin position="45"/>
        <end position="66"/>
    </location>
</feature>